<feature type="domain" description="NAD-dependent epimerase/dehydratase" evidence="1">
    <location>
        <begin position="5"/>
        <end position="259"/>
    </location>
</feature>
<dbReference type="InterPro" id="IPR050177">
    <property type="entry name" value="Lipid_A_modif_metabolic_enz"/>
</dbReference>
<dbReference type="EMBL" id="MFMT01000041">
    <property type="protein sequence ID" value="OGG87777.1"/>
    <property type="molecule type" value="Genomic_DNA"/>
</dbReference>
<evidence type="ECO:0000259" key="1">
    <source>
        <dbReference type="Pfam" id="PF01370"/>
    </source>
</evidence>
<proteinExistence type="predicted"/>
<evidence type="ECO:0000313" key="3">
    <source>
        <dbReference type="Proteomes" id="UP000179230"/>
    </source>
</evidence>
<reference evidence="2 3" key="1">
    <citation type="journal article" date="2016" name="Nat. Commun.">
        <title>Thousands of microbial genomes shed light on interconnected biogeochemical processes in an aquifer system.</title>
        <authorList>
            <person name="Anantharaman K."/>
            <person name="Brown C.T."/>
            <person name="Hug L.A."/>
            <person name="Sharon I."/>
            <person name="Castelle C.J."/>
            <person name="Probst A.J."/>
            <person name="Thomas B.C."/>
            <person name="Singh A."/>
            <person name="Wilkins M.J."/>
            <person name="Karaoz U."/>
            <person name="Brodie E.L."/>
            <person name="Williams K.H."/>
            <person name="Hubbard S.S."/>
            <person name="Banfield J.F."/>
        </authorList>
    </citation>
    <scope>NUCLEOTIDE SEQUENCE [LARGE SCALE GENOMIC DNA]</scope>
</reference>
<organism evidence="2 3">
    <name type="scientific">Candidatus Kaiserbacteria bacterium RIFOXYD1_FULL_42_15</name>
    <dbReference type="NCBI Taxonomy" id="1798532"/>
    <lineage>
        <taxon>Bacteria</taxon>
        <taxon>Candidatus Kaiseribacteriota</taxon>
    </lineage>
</organism>
<protein>
    <recommendedName>
        <fullName evidence="1">NAD-dependent epimerase/dehydratase domain-containing protein</fullName>
    </recommendedName>
</protein>
<dbReference type="InterPro" id="IPR036291">
    <property type="entry name" value="NAD(P)-bd_dom_sf"/>
</dbReference>
<gene>
    <name evidence="2" type="ORF">A2592_01965</name>
</gene>
<dbReference type="AlphaFoldDB" id="A0A1F6FPK2"/>
<dbReference type="Pfam" id="PF01370">
    <property type="entry name" value="Epimerase"/>
    <property type="match status" value="1"/>
</dbReference>
<dbReference type="Proteomes" id="UP000179230">
    <property type="component" value="Unassembled WGS sequence"/>
</dbReference>
<dbReference type="SUPFAM" id="SSF51735">
    <property type="entry name" value="NAD(P)-binding Rossmann-fold domains"/>
    <property type="match status" value="1"/>
</dbReference>
<dbReference type="InterPro" id="IPR001509">
    <property type="entry name" value="Epimerase_deHydtase"/>
</dbReference>
<evidence type="ECO:0000313" key="2">
    <source>
        <dbReference type="EMBL" id="OGG87777.1"/>
    </source>
</evidence>
<sequence length="358" mass="41078">MKQTIFIIGGAGYVGEMLCEQLSKRDDVERIIALDKEPQSDYSQAIPKVVYIQHNMADDGWQEQVASYNPTTVIHTAWQIRSMYGQSDEQWRWNVAGSDKVFHFAFNIPSVTKLIYFSTASSYAAKSDNTIEHRFTEAEGFRDDEYIYAKEKKVTEDRLYEMYNKVVESGAVTPQIFIVRPAAITGPRGRYMRIRFGLQSALSGNLKGGFINKVITTLTSFVPATTGWVRQFIHEDDVTDIVSLFTFESFSQPYQVFNITPEGEPVLASDMARAVGKKILPIKPWMARLAFFFFWHATRGKVPTCPGSWRFYSYPIVMSGAKLATVYQCKYSSKDAFQYTDGRYEDWVPEDKRRKRPQ</sequence>
<dbReference type="Gene3D" id="3.40.50.720">
    <property type="entry name" value="NAD(P)-binding Rossmann-like Domain"/>
    <property type="match status" value="1"/>
</dbReference>
<dbReference type="PANTHER" id="PTHR43245">
    <property type="entry name" value="BIFUNCTIONAL POLYMYXIN RESISTANCE PROTEIN ARNA"/>
    <property type="match status" value="1"/>
</dbReference>
<comment type="caution">
    <text evidence="2">The sequence shown here is derived from an EMBL/GenBank/DDBJ whole genome shotgun (WGS) entry which is preliminary data.</text>
</comment>
<name>A0A1F6FPK2_9BACT</name>
<accession>A0A1F6FPK2</accession>